<proteinExistence type="evidence at transcript level"/>
<dbReference type="EMBL" id="AK358381">
    <property type="protein sequence ID" value="BAJ89595.1"/>
    <property type="molecule type" value="mRNA"/>
</dbReference>
<dbReference type="AlphaFoldDB" id="F2D3C4"/>
<name>F2D3C4_HORVV</name>
<organism evidence="2">
    <name type="scientific">Hordeum vulgare subsp. vulgare</name>
    <name type="common">Domesticated barley</name>
    <dbReference type="NCBI Taxonomy" id="112509"/>
    <lineage>
        <taxon>Eukaryota</taxon>
        <taxon>Viridiplantae</taxon>
        <taxon>Streptophyta</taxon>
        <taxon>Embryophyta</taxon>
        <taxon>Tracheophyta</taxon>
        <taxon>Spermatophyta</taxon>
        <taxon>Magnoliopsida</taxon>
        <taxon>Liliopsida</taxon>
        <taxon>Poales</taxon>
        <taxon>Poaceae</taxon>
        <taxon>BOP clade</taxon>
        <taxon>Pooideae</taxon>
        <taxon>Triticodae</taxon>
        <taxon>Triticeae</taxon>
        <taxon>Hordeinae</taxon>
        <taxon>Hordeum</taxon>
    </lineage>
</organism>
<feature type="region of interest" description="Disordered" evidence="1">
    <location>
        <begin position="1"/>
        <end position="166"/>
    </location>
</feature>
<feature type="compositionally biased region" description="Low complexity" evidence="1">
    <location>
        <begin position="62"/>
        <end position="101"/>
    </location>
</feature>
<feature type="non-terminal residue" evidence="2">
    <location>
        <position position="1"/>
    </location>
</feature>
<accession>F2D3C4</accession>
<sequence length="254" mass="27153">EACALSSPWSSPVPLRRRAPSPPGAAASYPSGWPRPNLPVPCRTAREAVGPWGAPGRPSPLPSSARGSSSGRSWTASTPASASRSTETAPSTWAPSTPTSWCRPFSERSTAPWGCSSSSWTRGRPPAQVQGHRETARHGDVAHSPRPVHRAERGDEHGRGAEQRGGVRAVRRGGVRVALPRQLLARLRPGLPRGSRLPSRRGPARQIAGVLELSQCRHPTVWHRADELDDDVLLRVHAFPGESGEIAQVKAGGR</sequence>
<evidence type="ECO:0000313" key="2">
    <source>
        <dbReference type="EMBL" id="BAJ89595.1"/>
    </source>
</evidence>
<evidence type="ECO:0000256" key="1">
    <source>
        <dbReference type="SAM" id="MobiDB-lite"/>
    </source>
</evidence>
<protein>
    <submittedName>
        <fullName evidence="2">Predicted protein</fullName>
    </submittedName>
</protein>
<feature type="compositionally biased region" description="Basic and acidic residues" evidence="1">
    <location>
        <begin position="131"/>
        <end position="162"/>
    </location>
</feature>
<reference evidence="2" key="1">
    <citation type="journal article" date="2011" name="Plant Physiol.">
        <title>Comprehensive sequence analysis of 24,783 barley full-length cDNAs derived from 12 clone libraries.</title>
        <authorList>
            <person name="Matsumoto T."/>
            <person name="Tanaka T."/>
            <person name="Sakai H."/>
            <person name="Amano N."/>
            <person name="Kanamori H."/>
            <person name="Kurita K."/>
            <person name="Kikuta A."/>
            <person name="Kamiya K."/>
            <person name="Yamamoto M."/>
            <person name="Ikawa H."/>
            <person name="Fujii N."/>
            <person name="Hori K."/>
            <person name="Itoh T."/>
            <person name="Sato K."/>
        </authorList>
    </citation>
    <scope>NUCLEOTIDE SEQUENCE</scope>
    <source>
        <tissue evidence="2">Leaf</tissue>
    </source>
</reference>